<evidence type="ECO:0000259" key="5">
    <source>
        <dbReference type="Pfam" id="PF01775"/>
    </source>
</evidence>
<dbReference type="HAMAP" id="MF_00273">
    <property type="entry name" value="Ribosomal_eL20"/>
    <property type="match status" value="1"/>
</dbReference>
<reference evidence="6" key="1">
    <citation type="submission" date="2020-11" db="EMBL/GenBank/DDBJ databases">
        <authorList>
            <person name="Tran Van P."/>
        </authorList>
    </citation>
    <scope>NUCLEOTIDE SEQUENCE</scope>
</reference>
<evidence type="ECO:0000256" key="3">
    <source>
        <dbReference type="ARBA" id="ARBA00023274"/>
    </source>
</evidence>
<name>A0A7R8WBS2_9CRUS</name>
<dbReference type="PANTHER" id="PTHR10052">
    <property type="entry name" value="60S RIBOSOMAL PROTEIN L18A"/>
    <property type="match status" value="1"/>
</dbReference>
<dbReference type="GO" id="GO:0003735">
    <property type="term" value="F:structural constituent of ribosome"/>
    <property type="evidence" value="ECO:0007669"/>
    <property type="project" value="InterPro"/>
</dbReference>
<keyword evidence="3 4" id="KW-0687">Ribonucleoprotein</keyword>
<dbReference type="GO" id="GO:0006412">
    <property type="term" value="P:translation"/>
    <property type="evidence" value="ECO:0007669"/>
    <property type="project" value="InterPro"/>
</dbReference>
<dbReference type="OrthoDB" id="1294322at2759"/>
<dbReference type="InterPro" id="IPR028877">
    <property type="entry name" value="Ribosomal_eL20"/>
</dbReference>
<evidence type="ECO:0000256" key="2">
    <source>
        <dbReference type="ARBA" id="ARBA00022980"/>
    </source>
</evidence>
<dbReference type="AlphaFoldDB" id="A0A7R8WBS2"/>
<evidence type="ECO:0000256" key="4">
    <source>
        <dbReference type="PIRNR" id="PIRNR002190"/>
    </source>
</evidence>
<dbReference type="Pfam" id="PF01775">
    <property type="entry name" value="Ribosomal_L18A"/>
    <property type="match status" value="1"/>
</dbReference>
<dbReference type="GO" id="GO:0005840">
    <property type="term" value="C:ribosome"/>
    <property type="evidence" value="ECO:0007669"/>
    <property type="project" value="UniProtKB-KW"/>
</dbReference>
<dbReference type="InterPro" id="IPR021138">
    <property type="entry name" value="Ribosomal_eL20_eukaryotes"/>
</dbReference>
<dbReference type="EMBL" id="OB661160">
    <property type="protein sequence ID" value="CAD7227493.1"/>
    <property type="molecule type" value="Genomic_DNA"/>
</dbReference>
<dbReference type="SUPFAM" id="SSF160374">
    <property type="entry name" value="RplX-like"/>
    <property type="match status" value="1"/>
</dbReference>
<sequence length="178" mass="20750">MKALGTLEEYRVIGRRLPSATDKTPPLYRMQIFAPDHVVAKSRFWYFMKKLKKLKKTHGEIISIVKVMEKKPLKIKNFGIWLRYDSRSGTHNQYREYRDLTAAGAVTQLYREMGSRHAARAPAIQIMKVKRIPASECKRPQVTQFHNSSIKFPLPKRPKRPLAITPFTTRRPKINFLG</sequence>
<evidence type="ECO:0000313" key="6">
    <source>
        <dbReference type="EMBL" id="CAD7227493.1"/>
    </source>
</evidence>
<dbReference type="Gene3D" id="3.10.20.10">
    <property type="match status" value="2"/>
</dbReference>
<dbReference type="InterPro" id="IPR023573">
    <property type="entry name" value="Ribosomal_eL20_dom"/>
</dbReference>
<protein>
    <recommendedName>
        <fullName evidence="4">60S ribosomal protein L18a</fullName>
    </recommendedName>
</protein>
<comment type="similarity">
    <text evidence="1 4">Belongs to the eukaryotic ribosomal protein eL20 family.</text>
</comment>
<accession>A0A7R8WBS2</accession>
<feature type="domain" description="Large ribosomal subunit protein eL20" evidence="5">
    <location>
        <begin position="8"/>
        <end position="130"/>
    </location>
</feature>
<evidence type="ECO:0000256" key="1">
    <source>
        <dbReference type="ARBA" id="ARBA00009362"/>
    </source>
</evidence>
<keyword evidence="2 4" id="KW-0689">Ribosomal protein</keyword>
<dbReference type="FunFam" id="3.10.20.10:FF:000001">
    <property type="entry name" value="60S ribosomal protein L18a"/>
    <property type="match status" value="1"/>
</dbReference>
<dbReference type="PIRSF" id="PIRSF002190">
    <property type="entry name" value="Ribosomal_L18a"/>
    <property type="match status" value="1"/>
</dbReference>
<dbReference type="GO" id="GO:1990904">
    <property type="term" value="C:ribonucleoprotein complex"/>
    <property type="evidence" value="ECO:0007669"/>
    <property type="project" value="UniProtKB-KW"/>
</dbReference>
<organism evidence="6">
    <name type="scientific">Cyprideis torosa</name>
    <dbReference type="NCBI Taxonomy" id="163714"/>
    <lineage>
        <taxon>Eukaryota</taxon>
        <taxon>Metazoa</taxon>
        <taxon>Ecdysozoa</taxon>
        <taxon>Arthropoda</taxon>
        <taxon>Crustacea</taxon>
        <taxon>Oligostraca</taxon>
        <taxon>Ostracoda</taxon>
        <taxon>Podocopa</taxon>
        <taxon>Podocopida</taxon>
        <taxon>Cytherocopina</taxon>
        <taxon>Cytheroidea</taxon>
        <taxon>Cytherideidae</taxon>
        <taxon>Cyprideis</taxon>
    </lineage>
</organism>
<gene>
    <name evidence="6" type="ORF">CTOB1V02_LOCUS5399</name>
</gene>
<proteinExistence type="inferred from homology"/>
<dbReference type="FunFam" id="3.10.20.10:FF:000002">
    <property type="entry name" value="60S ribosomal protein L18a"/>
    <property type="match status" value="1"/>
</dbReference>